<gene>
    <name evidence="1" type="ORF">PPEP_a4571</name>
</gene>
<dbReference type="RefSeq" id="WP_147389469.1">
    <property type="nucleotide sequence ID" value="NZ_AQHF01000032.1"/>
</dbReference>
<evidence type="ECO:0000313" key="2">
    <source>
        <dbReference type="Proteomes" id="UP000660708"/>
    </source>
</evidence>
<dbReference type="AlphaFoldDB" id="A0A8I0T5B2"/>
<dbReference type="EMBL" id="AQHF01000032">
    <property type="protein sequence ID" value="MBE0348286.1"/>
    <property type="molecule type" value="Genomic_DNA"/>
</dbReference>
<name>A0A8I0T5B2_9GAMM</name>
<protein>
    <submittedName>
        <fullName evidence="1">Uncharacterized protein</fullName>
    </submittedName>
</protein>
<keyword evidence="2" id="KW-1185">Reference proteome</keyword>
<comment type="caution">
    <text evidence="1">The sequence shown here is derived from an EMBL/GenBank/DDBJ whole genome shotgun (WGS) entry which is preliminary data.</text>
</comment>
<reference evidence="1 2" key="1">
    <citation type="submission" date="2015-06" db="EMBL/GenBank/DDBJ databases">
        <title>Genome sequence of Pseudoalteromonas peptidolytica.</title>
        <authorList>
            <person name="Xie B.-B."/>
            <person name="Rong J.-C."/>
            <person name="Qin Q.-L."/>
            <person name="Zhang Y.-Z."/>
        </authorList>
    </citation>
    <scope>NUCLEOTIDE SEQUENCE [LARGE SCALE GENOMIC DNA]</scope>
    <source>
        <strain evidence="1 2">F12-50-A1</strain>
    </source>
</reference>
<proteinExistence type="predicted"/>
<evidence type="ECO:0000313" key="1">
    <source>
        <dbReference type="EMBL" id="MBE0348286.1"/>
    </source>
</evidence>
<dbReference type="Proteomes" id="UP000660708">
    <property type="component" value="Unassembled WGS sequence"/>
</dbReference>
<sequence length="117" mass="13027">MAFKKDDFFAALSMAQNKPVPVNVKGFGTLFVKSMTLADQEAWEETLSDEKGNKIHGRIMASFIAQVCVDEQGNKVFDESDIPKLNELKSGPLKSLFAEAQKHNEFSSGDIEELEKN</sequence>
<accession>A0A8I0T5B2</accession>
<organism evidence="1 2">
    <name type="scientific">Pseudoalteromonas peptidolytica F12-50-A1</name>
    <dbReference type="NCBI Taxonomy" id="1315280"/>
    <lineage>
        <taxon>Bacteria</taxon>
        <taxon>Pseudomonadati</taxon>
        <taxon>Pseudomonadota</taxon>
        <taxon>Gammaproteobacteria</taxon>
        <taxon>Alteromonadales</taxon>
        <taxon>Pseudoalteromonadaceae</taxon>
        <taxon>Pseudoalteromonas</taxon>
    </lineage>
</organism>